<keyword evidence="2" id="KW-1185">Reference proteome</keyword>
<proteinExistence type="predicted"/>
<dbReference type="EMBL" id="JABSTQ010009467">
    <property type="protein sequence ID" value="KAG0428910.1"/>
    <property type="molecule type" value="Genomic_DNA"/>
</dbReference>
<accession>A0AC60Q7F5</accession>
<dbReference type="Proteomes" id="UP000805193">
    <property type="component" value="Unassembled WGS sequence"/>
</dbReference>
<sequence>MEERRTSGGPSKKSQDQPVRLGYWAIRGLGNSIRHLLNYAGIRYTEKTYPFGARGQENRRSEWLADKPRLGLDFPNLPYLVDGEIKLTQSLAILRYLARHSGLFPTQERERILADLAEQQLNDLMWENIRLCYDPDYSVSKRDAFLQQFLGDRLPALTRFLGERLFLTGDAPSYVDFLAFEALDQHRALWPKECSLQDQPKLLDYLRRIESLPAFRDYLASEAFVSWPVWSELSSYGGPDTARPFARG</sequence>
<protein>
    <submittedName>
        <fullName evidence="1">Uncharacterized protein</fullName>
    </submittedName>
</protein>
<name>A0AC60Q7F5_IXOPE</name>
<gene>
    <name evidence="1" type="ORF">HPB47_024134</name>
</gene>
<organism evidence="1 2">
    <name type="scientific">Ixodes persulcatus</name>
    <name type="common">Taiga tick</name>
    <dbReference type="NCBI Taxonomy" id="34615"/>
    <lineage>
        <taxon>Eukaryota</taxon>
        <taxon>Metazoa</taxon>
        <taxon>Ecdysozoa</taxon>
        <taxon>Arthropoda</taxon>
        <taxon>Chelicerata</taxon>
        <taxon>Arachnida</taxon>
        <taxon>Acari</taxon>
        <taxon>Parasitiformes</taxon>
        <taxon>Ixodida</taxon>
        <taxon>Ixodoidea</taxon>
        <taxon>Ixodidae</taxon>
        <taxon>Ixodinae</taxon>
        <taxon>Ixodes</taxon>
    </lineage>
</organism>
<evidence type="ECO:0000313" key="2">
    <source>
        <dbReference type="Proteomes" id="UP000805193"/>
    </source>
</evidence>
<reference evidence="1 2" key="1">
    <citation type="journal article" date="2020" name="Cell">
        <title>Large-Scale Comparative Analyses of Tick Genomes Elucidate Their Genetic Diversity and Vector Capacities.</title>
        <authorList>
            <consortium name="Tick Genome and Microbiome Consortium (TIGMIC)"/>
            <person name="Jia N."/>
            <person name="Wang J."/>
            <person name="Shi W."/>
            <person name="Du L."/>
            <person name="Sun Y."/>
            <person name="Zhan W."/>
            <person name="Jiang J.F."/>
            <person name="Wang Q."/>
            <person name="Zhang B."/>
            <person name="Ji P."/>
            <person name="Bell-Sakyi L."/>
            <person name="Cui X.M."/>
            <person name="Yuan T.T."/>
            <person name="Jiang B.G."/>
            <person name="Yang W.F."/>
            <person name="Lam T.T."/>
            <person name="Chang Q.C."/>
            <person name="Ding S.J."/>
            <person name="Wang X.J."/>
            <person name="Zhu J.G."/>
            <person name="Ruan X.D."/>
            <person name="Zhao L."/>
            <person name="Wei J.T."/>
            <person name="Ye R.Z."/>
            <person name="Que T.C."/>
            <person name="Du C.H."/>
            <person name="Zhou Y.H."/>
            <person name="Cheng J.X."/>
            <person name="Dai P.F."/>
            <person name="Guo W.B."/>
            <person name="Han X.H."/>
            <person name="Huang E.J."/>
            <person name="Li L.F."/>
            <person name="Wei W."/>
            <person name="Gao Y.C."/>
            <person name="Liu J.Z."/>
            <person name="Shao H.Z."/>
            <person name="Wang X."/>
            <person name="Wang C.C."/>
            <person name="Yang T.C."/>
            <person name="Huo Q.B."/>
            <person name="Li W."/>
            <person name="Chen H.Y."/>
            <person name="Chen S.E."/>
            <person name="Zhou L.G."/>
            <person name="Ni X.B."/>
            <person name="Tian J.H."/>
            <person name="Sheng Y."/>
            <person name="Liu T."/>
            <person name="Pan Y.S."/>
            <person name="Xia L.Y."/>
            <person name="Li J."/>
            <person name="Zhao F."/>
            <person name="Cao W.C."/>
        </authorList>
    </citation>
    <scope>NUCLEOTIDE SEQUENCE [LARGE SCALE GENOMIC DNA]</scope>
    <source>
        <strain evidence="1">Iper-2018</strain>
    </source>
</reference>
<evidence type="ECO:0000313" key="1">
    <source>
        <dbReference type="EMBL" id="KAG0428910.1"/>
    </source>
</evidence>
<comment type="caution">
    <text evidence="1">The sequence shown here is derived from an EMBL/GenBank/DDBJ whole genome shotgun (WGS) entry which is preliminary data.</text>
</comment>